<comment type="caution">
    <text evidence="1">The sequence shown here is derived from an EMBL/GenBank/DDBJ whole genome shotgun (WGS) entry which is preliminary data.</text>
</comment>
<evidence type="ECO:0000313" key="2">
    <source>
        <dbReference type="Proteomes" id="UP000004310"/>
    </source>
</evidence>
<evidence type="ECO:0000313" key="1">
    <source>
        <dbReference type="EMBL" id="EAU39670.1"/>
    </source>
</evidence>
<dbReference type="Proteomes" id="UP000004310">
    <property type="component" value="Unassembled WGS sequence"/>
</dbReference>
<proteinExistence type="predicted"/>
<dbReference type="HOGENOM" id="CLU_3080186_0_0_5"/>
<sequence>MTRSGSGWRFAMRLPRQFHAILSHDSTARSCPEFVRASFGPMTVRDACLIGE</sequence>
<dbReference type="AlphaFoldDB" id="Q0FXI0"/>
<reference evidence="1 2" key="1">
    <citation type="journal article" date="2010" name="J. Bacteriol.">
        <title>Genome sequence of Fulvimarina pelagi HTCC2506T, a Mn(II)-oxidizing alphaproteobacterium possessing an aerobic anoxygenic photosynthetic gene cluster and Xanthorhodopsin.</title>
        <authorList>
            <person name="Kang I."/>
            <person name="Oh H.M."/>
            <person name="Lim S.I."/>
            <person name="Ferriera S."/>
            <person name="Giovannoni S.J."/>
            <person name="Cho J.C."/>
        </authorList>
    </citation>
    <scope>NUCLEOTIDE SEQUENCE [LARGE SCALE GENOMIC DNA]</scope>
    <source>
        <strain evidence="1 2">HTCC2506</strain>
    </source>
</reference>
<accession>Q0FXI0</accession>
<organism evidence="1 2">
    <name type="scientific">Fulvimarina pelagi HTCC2506</name>
    <dbReference type="NCBI Taxonomy" id="314231"/>
    <lineage>
        <taxon>Bacteria</taxon>
        <taxon>Pseudomonadati</taxon>
        <taxon>Pseudomonadota</taxon>
        <taxon>Alphaproteobacteria</taxon>
        <taxon>Hyphomicrobiales</taxon>
        <taxon>Aurantimonadaceae</taxon>
        <taxon>Fulvimarina</taxon>
    </lineage>
</organism>
<gene>
    <name evidence="1" type="ORF">FP2506_01773</name>
</gene>
<keyword evidence="2" id="KW-1185">Reference proteome</keyword>
<dbReference type="EMBL" id="AATP01000014">
    <property type="protein sequence ID" value="EAU39670.1"/>
    <property type="molecule type" value="Genomic_DNA"/>
</dbReference>
<name>Q0FXI0_9HYPH</name>
<protein>
    <submittedName>
        <fullName evidence="1">Uncharacterized protein</fullName>
    </submittedName>
</protein>